<evidence type="ECO:0000256" key="1">
    <source>
        <dbReference type="SAM" id="MobiDB-lite"/>
    </source>
</evidence>
<feature type="signal peptide" evidence="2">
    <location>
        <begin position="1"/>
        <end position="25"/>
    </location>
</feature>
<name>A0ABY7VCJ4_9GAMM</name>
<gene>
    <name evidence="3" type="ORF">H3N35_23145</name>
</gene>
<organism evidence="3 4">
    <name type="scientific">Thalassomonas haliotis</name>
    <dbReference type="NCBI Taxonomy" id="485448"/>
    <lineage>
        <taxon>Bacteria</taxon>
        <taxon>Pseudomonadati</taxon>
        <taxon>Pseudomonadota</taxon>
        <taxon>Gammaproteobacteria</taxon>
        <taxon>Alteromonadales</taxon>
        <taxon>Colwelliaceae</taxon>
        <taxon>Thalassomonas</taxon>
    </lineage>
</organism>
<dbReference type="EMBL" id="CP059693">
    <property type="protein sequence ID" value="WDE11100.1"/>
    <property type="molecule type" value="Genomic_DNA"/>
</dbReference>
<accession>A0ABY7VCJ4</accession>
<feature type="region of interest" description="Disordered" evidence="1">
    <location>
        <begin position="77"/>
        <end position="96"/>
    </location>
</feature>
<keyword evidence="4" id="KW-1185">Reference proteome</keyword>
<evidence type="ECO:0000313" key="3">
    <source>
        <dbReference type="EMBL" id="WDE11100.1"/>
    </source>
</evidence>
<reference evidence="3 4" key="1">
    <citation type="journal article" date="2022" name="Mar. Drugs">
        <title>Bioassay-Guided Fractionation Leads to the Detection of Cholic Acid Generated by the Rare Thalassomonas sp.</title>
        <authorList>
            <person name="Pheiffer F."/>
            <person name="Schneider Y.K."/>
            <person name="Hansen E.H."/>
            <person name="Andersen J.H."/>
            <person name="Isaksson J."/>
            <person name="Busche T."/>
            <person name="R C."/>
            <person name="Kalinowski J."/>
            <person name="Zyl L.V."/>
            <person name="Trindade M."/>
        </authorList>
    </citation>
    <scope>NUCLEOTIDE SEQUENCE [LARGE SCALE GENOMIC DNA]</scope>
    <source>
        <strain evidence="3 4">A5K-61T</strain>
    </source>
</reference>
<dbReference type="RefSeq" id="WP_274051217.1">
    <property type="nucleotide sequence ID" value="NZ_CP059693.1"/>
</dbReference>
<evidence type="ECO:0000313" key="4">
    <source>
        <dbReference type="Proteomes" id="UP001215231"/>
    </source>
</evidence>
<dbReference type="Proteomes" id="UP001215231">
    <property type="component" value="Chromosome"/>
</dbReference>
<sequence>MNKRMNKKLVLAGILLTALVTKANAQQVSVEATVSQFVVAQGQQMVTELTQQLSHSISQEIREFKAESALLFSDETTKTTVHKKQHSQEHKNYLQE</sequence>
<evidence type="ECO:0000256" key="2">
    <source>
        <dbReference type="SAM" id="SignalP"/>
    </source>
</evidence>
<protein>
    <submittedName>
        <fullName evidence="3">Uncharacterized protein</fullName>
    </submittedName>
</protein>
<feature type="chain" id="PRO_5046683569" evidence="2">
    <location>
        <begin position="26"/>
        <end position="96"/>
    </location>
</feature>
<feature type="compositionally biased region" description="Basic and acidic residues" evidence="1">
    <location>
        <begin position="86"/>
        <end position="96"/>
    </location>
</feature>
<proteinExistence type="predicted"/>
<keyword evidence="2" id="KW-0732">Signal</keyword>